<dbReference type="InterPro" id="IPR016186">
    <property type="entry name" value="C-type_lectin-like/link_sf"/>
</dbReference>
<dbReference type="STRING" id="103827.A0A0N5CSN0"/>
<dbReference type="Pfam" id="PF00059">
    <property type="entry name" value="Lectin_C"/>
    <property type="match status" value="1"/>
</dbReference>
<sequence length="220" mass="24664">MIEIVEDRKMMGIREVVRVNSLQSCIKHCGTCSGLVHYPDNVCVIFNHYKRIVLSSFGATCCSAVNGKMQMKCVHCDGANSDQTAVEGLTNILNVWTRNPVTNSTYKIIPYDCQQTPITYEEQCEQESGHLASIHSAEDDAFISGLAIRSCVCKHIGLYSTSSDNKVFYWRDGTPVDYINWKKDEPYGKGPLCAYIWKKNGWMSGKCNNTNECCAVCQKT</sequence>
<dbReference type="CDD" id="cd00037">
    <property type="entry name" value="CLECT"/>
    <property type="match status" value="1"/>
</dbReference>
<dbReference type="InterPro" id="IPR016187">
    <property type="entry name" value="CTDL_fold"/>
</dbReference>
<organism evidence="4">
    <name type="scientific">Thelazia callipaeda</name>
    <name type="common">Oriental eyeworm</name>
    <name type="synonym">Parasitic nematode</name>
    <dbReference type="NCBI Taxonomy" id="103827"/>
    <lineage>
        <taxon>Eukaryota</taxon>
        <taxon>Metazoa</taxon>
        <taxon>Ecdysozoa</taxon>
        <taxon>Nematoda</taxon>
        <taxon>Chromadorea</taxon>
        <taxon>Rhabditida</taxon>
        <taxon>Spirurina</taxon>
        <taxon>Spiruromorpha</taxon>
        <taxon>Thelazioidea</taxon>
        <taxon>Thelaziidae</taxon>
        <taxon>Thelazia</taxon>
    </lineage>
</organism>
<dbReference type="AlphaFoldDB" id="A0A0N5CSN0"/>
<dbReference type="OrthoDB" id="5860166at2759"/>
<dbReference type="InterPro" id="IPR001304">
    <property type="entry name" value="C-type_lectin-like"/>
</dbReference>
<accession>A0A0N5CSN0</accession>
<dbReference type="PROSITE" id="PS50041">
    <property type="entry name" value="C_TYPE_LECTIN_2"/>
    <property type="match status" value="1"/>
</dbReference>
<name>A0A0N5CSN0_THECL</name>
<dbReference type="SUPFAM" id="SSF56436">
    <property type="entry name" value="C-type lectin-like"/>
    <property type="match status" value="1"/>
</dbReference>
<dbReference type="Proteomes" id="UP000276776">
    <property type="component" value="Unassembled WGS sequence"/>
</dbReference>
<evidence type="ECO:0000313" key="3">
    <source>
        <dbReference type="Proteomes" id="UP000276776"/>
    </source>
</evidence>
<reference evidence="2 3" key="2">
    <citation type="submission" date="2018-11" db="EMBL/GenBank/DDBJ databases">
        <authorList>
            <consortium name="Pathogen Informatics"/>
        </authorList>
    </citation>
    <scope>NUCLEOTIDE SEQUENCE [LARGE SCALE GENOMIC DNA]</scope>
</reference>
<keyword evidence="3" id="KW-1185">Reference proteome</keyword>
<dbReference type="EMBL" id="UYYF01001153">
    <property type="protein sequence ID" value="VDM99597.1"/>
    <property type="molecule type" value="Genomic_DNA"/>
</dbReference>
<evidence type="ECO:0000313" key="4">
    <source>
        <dbReference type="WBParaSite" id="TCLT_0000323401-mRNA-1"/>
    </source>
</evidence>
<evidence type="ECO:0000313" key="2">
    <source>
        <dbReference type="EMBL" id="VDM99597.1"/>
    </source>
</evidence>
<gene>
    <name evidence="2" type="ORF">TCLT_LOCUS3231</name>
</gene>
<dbReference type="InterPro" id="IPR050111">
    <property type="entry name" value="C-type_lectin/snaclec_domain"/>
</dbReference>
<dbReference type="OMA" id="ANDSYEC"/>
<dbReference type="SMART" id="SM00034">
    <property type="entry name" value="CLECT"/>
    <property type="match status" value="1"/>
</dbReference>
<dbReference type="PANTHER" id="PTHR22803">
    <property type="entry name" value="MANNOSE, PHOSPHOLIPASE, LECTIN RECEPTOR RELATED"/>
    <property type="match status" value="1"/>
</dbReference>
<protein>
    <submittedName>
        <fullName evidence="4">C-type lectin domain-containing protein</fullName>
    </submittedName>
</protein>
<dbReference type="Gene3D" id="3.10.100.10">
    <property type="entry name" value="Mannose-Binding Protein A, subunit A"/>
    <property type="match status" value="1"/>
</dbReference>
<feature type="domain" description="C-type lectin" evidence="1">
    <location>
        <begin position="121"/>
        <end position="208"/>
    </location>
</feature>
<proteinExistence type="predicted"/>
<evidence type="ECO:0000259" key="1">
    <source>
        <dbReference type="PROSITE" id="PS50041"/>
    </source>
</evidence>
<reference evidence="4" key="1">
    <citation type="submission" date="2017-02" db="UniProtKB">
        <authorList>
            <consortium name="WormBaseParasite"/>
        </authorList>
    </citation>
    <scope>IDENTIFICATION</scope>
</reference>
<dbReference type="WBParaSite" id="TCLT_0000323401-mRNA-1">
    <property type="protein sequence ID" value="TCLT_0000323401-mRNA-1"/>
    <property type="gene ID" value="TCLT_0000323401"/>
</dbReference>